<dbReference type="OrthoDB" id="9810556at2"/>
<dbReference type="InterPro" id="IPR037185">
    <property type="entry name" value="EmrE-like"/>
</dbReference>
<feature type="transmembrane region" description="Helical" evidence="5">
    <location>
        <begin position="71"/>
        <end position="96"/>
    </location>
</feature>
<dbReference type="InterPro" id="IPR050638">
    <property type="entry name" value="AA-Vitamin_Transporters"/>
</dbReference>
<dbReference type="GO" id="GO:0016020">
    <property type="term" value="C:membrane"/>
    <property type="evidence" value="ECO:0007669"/>
    <property type="project" value="UniProtKB-SubCell"/>
</dbReference>
<dbReference type="PANTHER" id="PTHR32322">
    <property type="entry name" value="INNER MEMBRANE TRANSPORTER"/>
    <property type="match status" value="1"/>
</dbReference>
<evidence type="ECO:0000256" key="2">
    <source>
        <dbReference type="ARBA" id="ARBA00022692"/>
    </source>
</evidence>
<feature type="domain" description="EamA" evidence="6">
    <location>
        <begin position="160"/>
        <end position="291"/>
    </location>
</feature>
<dbReference type="RefSeq" id="WP_136461310.1">
    <property type="nucleotide sequence ID" value="NZ_SRKY01000001.1"/>
</dbReference>
<name>A0A4S4NI84_9RHOB</name>
<feature type="transmembrane region" description="Helical" evidence="5">
    <location>
        <begin position="102"/>
        <end position="121"/>
    </location>
</feature>
<feature type="transmembrane region" description="Helical" evidence="5">
    <location>
        <begin position="187"/>
        <end position="207"/>
    </location>
</feature>
<feature type="transmembrane region" description="Helical" evidence="5">
    <location>
        <begin position="42"/>
        <end position="59"/>
    </location>
</feature>
<protein>
    <submittedName>
        <fullName evidence="7">DMT family transporter</fullName>
    </submittedName>
</protein>
<evidence type="ECO:0000259" key="6">
    <source>
        <dbReference type="Pfam" id="PF00892"/>
    </source>
</evidence>
<dbReference type="InterPro" id="IPR000620">
    <property type="entry name" value="EamA_dom"/>
</dbReference>
<dbReference type="Proteomes" id="UP000306602">
    <property type="component" value="Unassembled WGS sequence"/>
</dbReference>
<comment type="caution">
    <text evidence="7">The sequence shown here is derived from an EMBL/GenBank/DDBJ whole genome shotgun (WGS) entry which is preliminary data.</text>
</comment>
<evidence type="ECO:0000256" key="1">
    <source>
        <dbReference type="ARBA" id="ARBA00004141"/>
    </source>
</evidence>
<feature type="transmembrane region" description="Helical" evidence="5">
    <location>
        <begin position="275"/>
        <end position="296"/>
    </location>
</feature>
<keyword evidence="2 5" id="KW-0812">Transmembrane</keyword>
<dbReference type="AlphaFoldDB" id="A0A4S4NI84"/>
<comment type="subcellular location">
    <subcellularLocation>
        <location evidence="1">Membrane</location>
        <topology evidence="1">Multi-pass membrane protein</topology>
    </subcellularLocation>
</comment>
<proteinExistence type="predicted"/>
<accession>A0A4S4NI84</accession>
<evidence type="ECO:0000256" key="3">
    <source>
        <dbReference type="ARBA" id="ARBA00022989"/>
    </source>
</evidence>
<dbReference type="SUPFAM" id="SSF103481">
    <property type="entry name" value="Multidrug resistance efflux transporter EmrE"/>
    <property type="match status" value="2"/>
</dbReference>
<evidence type="ECO:0000256" key="5">
    <source>
        <dbReference type="SAM" id="Phobius"/>
    </source>
</evidence>
<feature type="transmembrane region" description="Helical" evidence="5">
    <location>
        <begin position="250"/>
        <end position="269"/>
    </location>
</feature>
<evidence type="ECO:0000313" key="7">
    <source>
        <dbReference type="EMBL" id="THH38417.1"/>
    </source>
</evidence>
<feature type="transmembrane region" description="Helical" evidence="5">
    <location>
        <begin position="158"/>
        <end position="175"/>
    </location>
</feature>
<dbReference type="EMBL" id="SRKY01000001">
    <property type="protein sequence ID" value="THH38417.1"/>
    <property type="molecule type" value="Genomic_DNA"/>
</dbReference>
<feature type="transmembrane region" description="Helical" evidence="5">
    <location>
        <begin position="219"/>
        <end position="238"/>
    </location>
</feature>
<feature type="transmembrane region" description="Helical" evidence="5">
    <location>
        <begin position="128"/>
        <end position="146"/>
    </location>
</feature>
<evidence type="ECO:0000313" key="8">
    <source>
        <dbReference type="Proteomes" id="UP000306602"/>
    </source>
</evidence>
<evidence type="ECO:0000256" key="4">
    <source>
        <dbReference type="ARBA" id="ARBA00023136"/>
    </source>
</evidence>
<gene>
    <name evidence="7" type="ORF">E4Z66_02270</name>
</gene>
<organism evidence="7 8">
    <name type="scientific">Aliishimia ponticola</name>
    <dbReference type="NCBI Taxonomy" id="2499833"/>
    <lineage>
        <taxon>Bacteria</taxon>
        <taxon>Pseudomonadati</taxon>
        <taxon>Pseudomonadota</taxon>
        <taxon>Alphaproteobacteria</taxon>
        <taxon>Rhodobacterales</taxon>
        <taxon>Paracoccaceae</taxon>
        <taxon>Aliishimia</taxon>
    </lineage>
</organism>
<keyword evidence="8" id="KW-1185">Reference proteome</keyword>
<keyword evidence="4 5" id="KW-0472">Membrane</keyword>
<reference evidence="7 8" key="1">
    <citation type="submission" date="2019-04" db="EMBL/GenBank/DDBJ databases">
        <title>Shimia ponticola sp. nov., isolated from seawater.</title>
        <authorList>
            <person name="Kim Y.-O."/>
            <person name="Yoon J.-H."/>
        </authorList>
    </citation>
    <scope>NUCLEOTIDE SEQUENCE [LARGE SCALE GENOMIC DNA]</scope>
    <source>
        <strain evidence="7 8">MYP11</strain>
    </source>
</reference>
<dbReference type="PANTHER" id="PTHR32322:SF9">
    <property type="entry name" value="AMINO-ACID METABOLITE EFFLUX PUMP-RELATED"/>
    <property type="match status" value="1"/>
</dbReference>
<sequence length="306" mass="32501">MTPQKTLSARAWTEMLLLAAIWGASFVSIRVALDEIGFATVVAHRVGWAALLLWIVVLARRLPVPRRPGIWGAFLVMGLLNNVLPFSLMAWGQLYIESGLTAIFNAATAIFGILMAALFFPDERLTPARLLGVGLGFLGVAIAIGLDAVRGFDLRSLAQMAVLAGTLCYALASVWARKTLTGLPPQVAAAGMLTGSTLIALPAAMLIDGVPSFSLAPQTWAAIGYFALIGTAGAYLLYYRVLAMAGSGNLMLVTLLIVPFAITLGTLLRHETLPASAYLGFCLLALGLLIVDGRVLRLIDRPARRG</sequence>
<feature type="domain" description="EamA" evidence="6">
    <location>
        <begin position="15"/>
        <end position="143"/>
    </location>
</feature>
<dbReference type="Pfam" id="PF00892">
    <property type="entry name" value="EamA"/>
    <property type="match status" value="2"/>
</dbReference>
<keyword evidence="3 5" id="KW-1133">Transmembrane helix</keyword>